<proteinExistence type="inferred from homology"/>
<dbReference type="AlphaFoldDB" id="A0A1M6I1G4"/>
<dbReference type="NCBIfam" id="NF033749">
    <property type="entry name" value="bact_hemeryth"/>
    <property type="match status" value="1"/>
</dbReference>
<evidence type="ECO:0000313" key="6">
    <source>
        <dbReference type="EMBL" id="SHJ28329.1"/>
    </source>
</evidence>
<dbReference type="PANTHER" id="PTHR37164">
    <property type="entry name" value="BACTERIOHEMERYTHRIN"/>
    <property type="match status" value="1"/>
</dbReference>
<keyword evidence="7" id="KW-1185">Reference proteome</keyword>
<evidence type="ECO:0000256" key="3">
    <source>
        <dbReference type="ARBA" id="ARBA00022723"/>
    </source>
</evidence>
<dbReference type="PROSITE" id="PS00550">
    <property type="entry name" value="HEMERYTHRINS"/>
    <property type="match status" value="1"/>
</dbReference>
<dbReference type="InterPro" id="IPR012827">
    <property type="entry name" value="Hemerythrin_metal-bd"/>
</dbReference>
<dbReference type="InterPro" id="IPR012312">
    <property type="entry name" value="Hemerythrin-like"/>
</dbReference>
<organism evidence="6 7">
    <name type="scientific">Malonomonas rubra DSM 5091</name>
    <dbReference type="NCBI Taxonomy" id="1122189"/>
    <lineage>
        <taxon>Bacteria</taxon>
        <taxon>Pseudomonadati</taxon>
        <taxon>Thermodesulfobacteriota</taxon>
        <taxon>Desulfuromonadia</taxon>
        <taxon>Desulfuromonadales</taxon>
        <taxon>Geopsychrobacteraceae</taxon>
        <taxon>Malonomonas</taxon>
    </lineage>
</organism>
<name>A0A1M6I1G4_MALRU</name>
<dbReference type="InterPro" id="IPR050669">
    <property type="entry name" value="Hemerythrin"/>
</dbReference>
<keyword evidence="4" id="KW-0408">Iron</keyword>
<dbReference type="NCBIfam" id="TIGR02481">
    <property type="entry name" value="hemeryth_dom"/>
    <property type="match status" value="1"/>
</dbReference>
<protein>
    <submittedName>
        <fullName evidence="6">Hemerythrin</fullName>
    </submittedName>
</protein>
<evidence type="ECO:0000256" key="2">
    <source>
        <dbReference type="ARBA" id="ARBA00022621"/>
    </source>
</evidence>
<dbReference type="STRING" id="1122189.SAMN02745165_01972"/>
<dbReference type="GO" id="GO:0046872">
    <property type="term" value="F:metal ion binding"/>
    <property type="evidence" value="ECO:0007669"/>
    <property type="project" value="UniProtKB-KW"/>
</dbReference>
<dbReference type="SUPFAM" id="SSF47188">
    <property type="entry name" value="Hemerythrin-like"/>
    <property type="match status" value="1"/>
</dbReference>
<dbReference type="Pfam" id="PF01814">
    <property type="entry name" value="Hemerythrin"/>
    <property type="match status" value="1"/>
</dbReference>
<keyword evidence="3" id="KW-0479">Metal-binding</keyword>
<accession>A0A1M6I1G4</accession>
<evidence type="ECO:0000313" key="7">
    <source>
        <dbReference type="Proteomes" id="UP000184171"/>
    </source>
</evidence>
<reference evidence="6 7" key="1">
    <citation type="submission" date="2016-11" db="EMBL/GenBank/DDBJ databases">
        <authorList>
            <person name="Jaros S."/>
            <person name="Januszkiewicz K."/>
            <person name="Wedrychowicz H."/>
        </authorList>
    </citation>
    <scope>NUCLEOTIDE SEQUENCE [LARGE SCALE GENOMIC DNA]</scope>
    <source>
        <strain evidence="6 7">DSM 5091</strain>
    </source>
</reference>
<dbReference type="EMBL" id="FQZT01000006">
    <property type="protein sequence ID" value="SHJ28329.1"/>
    <property type="molecule type" value="Genomic_DNA"/>
</dbReference>
<comment type="similarity">
    <text evidence="1">Belongs to the hemerythrin family.</text>
</comment>
<gene>
    <name evidence="6" type="ORF">SAMN02745165_01972</name>
</gene>
<feature type="domain" description="Hemerythrin-like" evidence="5">
    <location>
        <begin position="34"/>
        <end position="146"/>
    </location>
</feature>
<dbReference type="CDD" id="cd12107">
    <property type="entry name" value="Hemerythrin"/>
    <property type="match status" value="1"/>
</dbReference>
<dbReference type="InterPro" id="IPR016131">
    <property type="entry name" value="Haemerythrin_Fe_BS"/>
</dbReference>
<dbReference type="GO" id="GO:0005344">
    <property type="term" value="F:oxygen carrier activity"/>
    <property type="evidence" value="ECO:0007669"/>
    <property type="project" value="UniProtKB-KW"/>
</dbReference>
<dbReference type="Proteomes" id="UP000184171">
    <property type="component" value="Unassembled WGS sequence"/>
</dbReference>
<sequence length="156" mass="18106">MLSSSVLFKLGAIINFYGRKHIMQIIWDQSYSVGVAQLDEHHKKLIAMINELSFAMKNDRGQQVVKDIVLEMVDYARMHFNVEEELMRKSGYLGLLQHLKEHEVFSRKADELAQRCQEGDFVLSAEVVNFLSDWLKAHILENDKKYSLTMNKKGIC</sequence>
<dbReference type="InterPro" id="IPR035938">
    <property type="entry name" value="Hemerythrin-like_sf"/>
</dbReference>
<keyword evidence="2" id="KW-0561">Oxygen transport</keyword>
<evidence type="ECO:0000259" key="5">
    <source>
        <dbReference type="Pfam" id="PF01814"/>
    </source>
</evidence>
<evidence type="ECO:0000256" key="4">
    <source>
        <dbReference type="ARBA" id="ARBA00023004"/>
    </source>
</evidence>
<evidence type="ECO:0000256" key="1">
    <source>
        <dbReference type="ARBA" id="ARBA00010587"/>
    </source>
</evidence>
<dbReference type="Gene3D" id="1.20.120.50">
    <property type="entry name" value="Hemerythrin-like"/>
    <property type="match status" value="1"/>
</dbReference>
<keyword evidence="2" id="KW-0813">Transport</keyword>
<dbReference type="PANTHER" id="PTHR37164:SF1">
    <property type="entry name" value="BACTERIOHEMERYTHRIN"/>
    <property type="match status" value="1"/>
</dbReference>